<dbReference type="EMBL" id="OX395145">
    <property type="protein sequence ID" value="CAI5799301.1"/>
    <property type="molecule type" value="Genomic_DNA"/>
</dbReference>
<name>A0AA35PS38_9SAUR</name>
<organism evidence="1 2">
    <name type="scientific">Podarcis lilfordi</name>
    <name type="common">Lilford's wall lizard</name>
    <dbReference type="NCBI Taxonomy" id="74358"/>
    <lineage>
        <taxon>Eukaryota</taxon>
        <taxon>Metazoa</taxon>
        <taxon>Chordata</taxon>
        <taxon>Craniata</taxon>
        <taxon>Vertebrata</taxon>
        <taxon>Euteleostomi</taxon>
        <taxon>Lepidosauria</taxon>
        <taxon>Squamata</taxon>
        <taxon>Bifurcata</taxon>
        <taxon>Unidentata</taxon>
        <taxon>Episquamata</taxon>
        <taxon>Laterata</taxon>
        <taxon>Lacertibaenia</taxon>
        <taxon>Lacertidae</taxon>
        <taxon>Podarcis</taxon>
    </lineage>
</organism>
<accession>A0AA35PS38</accession>
<protein>
    <submittedName>
        <fullName evidence="1">Uncharacterized protein</fullName>
    </submittedName>
</protein>
<sequence>MVRHVMDIIIMATAKLNGNQMSVYAIGKELQWKFPDKYSEDHIIFMKCGLHSEMMVINLLARAGARQAKFVNEHR</sequence>
<dbReference type="AlphaFoldDB" id="A0AA35PS38"/>
<evidence type="ECO:0000313" key="1">
    <source>
        <dbReference type="EMBL" id="CAI5799301.1"/>
    </source>
</evidence>
<proteinExistence type="predicted"/>
<dbReference type="Proteomes" id="UP001178461">
    <property type="component" value="Chromosome W"/>
</dbReference>
<evidence type="ECO:0000313" key="2">
    <source>
        <dbReference type="Proteomes" id="UP001178461"/>
    </source>
</evidence>
<reference evidence="1" key="1">
    <citation type="submission" date="2022-12" db="EMBL/GenBank/DDBJ databases">
        <authorList>
            <person name="Alioto T."/>
            <person name="Alioto T."/>
            <person name="Gomez Garrido J."/>
        </authorList>
    </citation>
    <scope>NUCLEOTIDE SEQUENCE</scope>
</reference>
<gene>
    <name evidence="1" type="ORF">PODLI_1B027482</name>
</gene>
<keyword evidence="2" id="KW-1185">Reference proteome</keyword>